<evidence type="ECO:0000256" key="4">
    <source>
        <dbReference type="ARBA" id="ARBA00022989"/>
    </source>
</evidence>
<dbReference type="InterPro" id="IPR036259">
    <property type="entry name" value="MFS_trans_sf"/>
</dbReference>
<feature type="transmembrane region" description="Helical" evidence="7">
    <location>
        <begin position="439"/>
        <end position="459"/>
    </location>
</feature>
<evidence type="ECO:0000259" key="8">
    <source>
        <dbReference type="PROSITE" id="PS50850"/>
    </source>
</evidence>
<dbReference type="Pfam" id="PF07690">
    <property type="entry name" value="MFS_1"/>
    <property type="match status" value="1"/>
</dbReference>
<feature type="region of interest" description="Disordered" evidence="6">
    <location>
        <begin position="498"/>
        <end position="534"/>
    </location>
</feature>
<dbReference type="AlphaFoldDB" id="A0A427XRC5"/>
<feature type="region of interest" description="Disordered" evidence="6">
    <location>
        <begin position="359"/>
        <end position="379"/>
    </location>
</feature>
<organism evidence="9 10">
    <name type="scientific">Saitozyma podzolica</name>
    <dbReference type="NCBI Taxonomy" id="1890683"/>
    <lineage>
        <taxon>Eukaryota</taxon>
        <taxon>Fungi</taxon>
        <taxon>Dikarya</taxon>
        <taxon>Basidiomycota</taxon>
        <taxon>Agaricomycotina</taxon>
        <taxon>Tremellomycetes</taxon>
        <taxon>Tremellales</taxon>
        <taxon>Trimorphomycetaceae</taxon>
        <taxon>Saitozyma</taxon>
    </lineage>
</organism>
<dbReference type="GO" id="GO:0016020">
    <property type="term" value="C:membrane"/>
    <property type="evidence" value="ECO:0007669"/>
    <property type="project" value="UniProtKB-SubCell"/>
</dbReference>
<sequence>MRSSPLRGAGTTGTGMKQRTPSPVILSGRLSLPDSPAPPNGLPLSNEDSLAHTGDYAAGTTSILGSSSTDPSPGYLLPLLISRISEGLIYSVIFPYINQMVHSFGIREKDVGVWSAMAESALMVCEAFTAPLYAPLADRLGRRPVLLVCLLFWGVFAVCFGLVQSVWATIVMRGTLGLLAGAGVITRTMCGELCDKTNRIQGFAVFSPSITIGVTLGPLVGGFLANPVPRLLPPSWSLFERYPYLLPAIVSGSTGITAFISGLFLTPETLPPSMRREQGHWDAEKGSRAGLRGLLSFRPYQNVLILYGQTVAAAANPDSTVNNAVMFSWEAVFPLFAFTRKELGGLELSVSQDITNSPVNGARWADGPSPSDSDDRSGPGVVGGAVYSHDCFGFSDASQRVARVVVSQIVTGDFAATMLDAMVLDSIPGPEHLALANSLTFSVAAVGRAIGPFIISWFFSLSTSFSSPWSPGRQLVWIVFILLCLPSIYLAYRMEADRPPSQGTDDEEDNEERHELIERRSGSVEGEQEFEYEH</sequence>
<evidence type="ECO:0000256" key="5">
    <source>
        <dbReference type="ARBA" id="ARBA00023136"/>
    </source>
</evidence>
<evidence type="ECO:0000256" key="1">
    <source>
        <dbReference type="ARBA" id="ARBA00004141"/>
    </source>
</evidence>
<feature type="domain" description="Major facilitator superfamily (MFS) profile" evidence="8">
    <location>
        <begin position="75"/>
        <end position="499"/>
    </location>
</feature>
<keyword evidence="3 7" id="KW-0812">Transmembrane</keyword>
<feature type="transmembrane region" description="Helical" evidence="7">
    <location>
        <begin position="202"/>
        <end position="224"/>
    </location>
</feature>
<keyword evidence="10" id="KW-1185">Reference proteome</keyword>
<dbReference type="PROSITE" id="PS50850">
    <property type="entry name" value="MFS"/>
    <property type="match status" value="1"/>
</dbReference>
<proteinExistence type="predicted"/>
<comment type="subcellular location">
    <subcellularLocation>
        <location evidence="1">Membrane</location>
        <topology evidence="1">Multi-pass membrane protein</topology>
    </subcellularLocation>
</comment>
<dbReference type="PANTHER" id="PTHR23504">
    <property type="entry name" value="MAJOR FACILITATOR SUPERFAMILY DOMAIN-CONTAINING PROTEIN 10"/>
    <property type="match status" value="1"/>
</dbReference>
<reference evidence="9 10" key="1">
    <citation type="submission" date="2018-11" db="EMBL/GenBank/DDBJ databases">
        <title>Genome sequence of Saitozyma podzolica DSM 27192.</title>
        <authorList>
            <person name="Aliyu H."/>
            <person name="Gorte O."/>
            <person name="Ochsenreither K."/>
        </authorList>
    </citation>
    <scope>NUCLEOTIDE SEQUENCE [LARGE SCALE GENOMIC DNA]</scope>
    <source>
        <strain evidence="9 10">DSM 27192</strain>
    </source>
</reference>
<name>A0A427XRC5_9TREE</name>
<keyword evidence="4 7" id="KW-1133">Transmembrane helix</keyword>
<keyword evidence="2" id="KW-0813">Transport</keyword>
<dbReference type="Proteomes" id="UP000279259">
    <property type="component" value="Unassembled WGS sequence"/>
</dbReference>
<dbReference type="OrthoDB" id="419616at2759"/>
<feature type="transmembrane region" description="Helical" evidence="7">
    <location>
        <begin position="170"/>
        <end position="190"/>
    </location>
</feature>
<dbReference type="GO" id="GO:0022857">
    <property type="term" value="F:transmembrane transporter activity"/>
    <property type="evidence" value="ECO:0007669"/>
    <property type="project" value="InterPro"/>
</dbReference>
<feature type="transmembrane region" description="Helical" evidence="7">
    <location>
        <begin position="244"/>
        <end position="266"/>
    </location>
</feature>
<feature type="compositionally biased region" description="Basic and acidic residues" evidence="6">
    <location>
        <begin position="511"/>
        <end position="522"/>
    </location>
</feature>
<comment type="caution">
    <text evidence="9">The sequence shown here is derived from an EMBL/GenBank/DDBJ whole genome shotgun (WGS) entry which is preliminary data.</text>
</comment>
<dbReference type="InterPro" id="IPR020846">
    <property type="entry name" value="MFS_dom"/>
</dbReference>
<evidence type="ECO:0000256" key="6">
    <source>
        <dbReference type="SAM" id="MobiDB-lite"/>
    </source>
</evidence>
<evidence type="ECO:0000256" key="3">
    <source>
        <dbReference type="ARBA" id="ARBA00022692"/>
    </source>
</evidence>
<protein>
    <recommendedName>
        <fullName evidence="8">Major facilitator superfamily (MFS) profile domain-containing protein</fullName>
    </recommendedName>
</protein>
<dbReference type="Gene3D" id="1.20.1250.20">
    <property type="entry name" value="MFS general substrate transporter like domains"/>
    <property type="match status" value="1"/>
</dbReference>
<accession>A0A427XRC5</accession>
<evidence type="ECO:0000256" key="7">
    <source>
        <dbReference type="SAM" id="Phobius"/>
    </source>
</evidence>
<feature type="transmembrane region" description="Helical" evidence="7">
    <location>
        <begin position="474"/>
        <end position="492"/>
    </location>
</feature>
<evidence type="ECO:0000313" key="9">
    <source>
        <dbReference type="EMBL" id="RSH81462.1"/>
    </source>
</evidence>
<keyword evidence="5 7" id="KW-0472">Membrane</keyword>
<dbReference type="SUPFAM" id="SSF103473">
    <property type="entry name" value="MFS general substrate transporter"/>
    <property type="match status" value="2"/>
</dbReference>
<evidence type="ECO:0000256" key="2">
    <source>
        <dbReference type="ARBA" id="ARBA00022448"/>
    </source>
</evidence>
<gene>
    <name evidence="9" type="ORF">EHS25_006819</name>
</gene>
<feature type="region of interest" description="Disordered" evidence="6">
    <location>
        <begin position="1"/>
        <end position="49"/>
    </location>
</feature>
<dbReference type="PANTHER" id="PTHR23504:SF15">
    <property type="entry name" value="MAJOR FACILITATOR SUPERFAMILY (MFS) PROFILE DOMAIN-CONTAINING PROTEIN"/>
    <property type="match status" value="1"/>
</dbReference>
<evidence type="ECO:0000313" key="10">
    <source>
        <dbReference type="Proteomes" id="UP000279259"/>
    </source>
</evidence>
<feature type="transmembrane region" description="Helical" evidence="7">
    <location>
        <begin position="145"/>
        <end position="164"/>
    </location>
</feature>
<dbReference type="InterPro" id="IPR011701">
    <property type="entry name" value="MFS"/>
</dbReference>
<dbReference type="EMBL" id="RSCD01000030">
    <property type="protein sequence ID" value="RSH81462.1"/>
    <property type="molecule type" value="Genomic_DNA"/>
</dbReference>